<dbReference type="PANTHER" id="PTHR47697:SF1">
    <property type="entry name" value="OS03G0340700 PROTEIN"/>
    <property type="match status" value="1"/>
</dbReference>
<comment type="caution">
    <text evidence="5">The sequence shown here is derived from an EMBL/GenBank/DDBJ whole genome shotgun (WGS) entry which is preliminary data.</text>
</comment>
<evidence type="ECO:0000313" key="5">
    <source>
        <dbReference type="EMBL" id="CAI0626745.1"/>
    </source>
</evidence>
<dbReference type="Gene3D" id="3.30.70.80">
    <property type="entry name" value="Peptidase S8 propeptide/proteinase inhibitor I9"/>
    <property type="match status" value="1"/>
</dbReference>
<dbReference type="Proteomes" id="UP001154282">
    <property type="component" value="Unassembled WGS sequence"/>
</dbReference>
<feature type="region of interest" description="Disordered" evidence="3">
    <location>
        <begin position="719"/>
        <end position="758"/>
    </location>
</feature>
<feature type="compositionally biased region" description="Polar residues" evidence="3">
    <location>
        <begin position="320"/>
        <end position="335"/>
    </location>
</feature>
<feature type="compositionally biased region" description="Polar residues" evidence="3">
    <location>
        <begin position="674"/>
        <end position="691"/>
    </location>
</feature>
<feature type="region of interest" description="Disordered" evidence="3">
    <location>
        <begin position="130"/>
        <end position="165"/>
    </location>
</feature>
<feature type="compositionally biased region" description="Polar residues" evidence="3">
    <location>
        <begin position="387"/>
        <end position="400"/>
    </location>
</feature>
<feature type="region of interest" description="Disordered" evidence="3">
    <location>
        <begin position="285"/>
        <end position="348"/>
    </location>
</feature>
<dbReference type="EMBL" id="CAMGYJ010000011">
    <property type="protein sequence ID" value="CAI0626745.1"/>
    <property type="molecule type" value="Genomic_DNA"/>
</dbReference>
<dbReference type="PANTHER" id="PTHR47697">
    <property type="entry name" value="OS03G0340700 PROTEIN"/>
    <property type="match status" value="1"/>
</dbReference>
<dbReference type="SUPFAM" id="SSF48452">
    <property type="entry name" value="TPR-like"/>
    <property type="match status" value="1"/>
</dbReference>
<feature type="compositionally biased region" description="Low complexity" evidence="3">
    <location>
        <begin position="336"/>
        <end position="346"/>
    </location>
</feature>
<feature type="compositionally biased region" description="Low complexity" evidence="3">
    <location>
        <begin position="629"/>
        <end position="639"/>
    </location>
</feature>
<comment type="similarity">
    <text evidence="2">Belongs to the MORF family.</text>
</comment>
<keyword evidence="1" id="KW-0809">Transit peptide</keyword>
<evidence type="ECO:0000259" key="4">
    <source>
        <dbReference type="Pfam" id="PF21864"/>
    </source>
</evidence>
<feature type="compositionally biased region" description="Polar residues" evidence="3">
    <location>
        <begin position="130"/>
        <end position="139"/>
    </location>
</feature>
<sequence length="873" mass="92864">MIKRLIQHAPRLPALPEGGGDFRWRKRADPWTSTGLSSFHGGVVRLSSLFYSEPEKSTVVEFALFPNDDSCDCDLGDLERQSAMAHLTARRTLASILSRALSSSSPSTSNTSLSSRFRFASALLDKSSPTGLPPQSFNVPTRFKTSRSGYSPLNDPSPNWSNRPPKETIMLDGCDYEHWLIVMEFPNDPKPSEEEMINSYVKTLAAVVGSEEEAKKKIYSVATKTYTGFGALISEELSYKAKELPGVLWVLPDSYLDVPNKDYGGDLFVDGKVIHRPQYWFTESQNSRHNRPRPRYDRRRETMQVRRDPVQTLPPPSIGAGQNQSIPQNAGFSMNQQQQPGQQFNQTRKANVVTDYLVKVDSAMNSNYGKGSSGSMNNFNFDLGLGSNRSKPLNEQRNQNSSGYSSYSYSSATGSQPRPAFQPGKPSWTHQPAAATSQPARAGLEGPNSMVGDIFGKTWGSTGPAAKSSGIGIGVAEKNPNLFGDLVSSALGQGNKSGSNAPLKNATPTPSKSSYSMGNMADSLPKVSSNSAQSGAGWGSNRNVSSAGAGNVGVNGNKSTNTNLGGSSMKGMAAASGGIMGGNKDPFVSLVDFSSKPSQSGSGLNSGPKGNNKPNSSVNDPFGDFQTASKPSSTSTPSSGFGAKDPFGDFPKASKPGSTSVPSSGFDFGMPSNDFGSQKQTQSSVPATSSDPLGMFFNSSAGSAAPASSAGAGQQFSELDDWGVDSGFDGADGPTTTELEGLPPPPAGVSASAAKSKGVDHQKQGQYADAIKWLSWAVVLLEKSKDKALSAEVLSTRASCYKEVGEYKKAVADCTMVLEGDETNVSVLVQRALLYESMEKYRLGAEDLRAVLKIDPANRIARSTVHRLSKMAD</sequence>
<dbReference type="Gene3D" id="1.25.40.10">
    <property type="entry name" value="Tetratricopeptide repeat domain"/>
    <property type="match status" value="1"/>
</dbReference>
<dbReference type="GO" id="GO:0042803">
    <property type="term" value="F:protein homodimerization activity"/>
    <property type="evidence" value="ECO:0007669"/>
    <property type="project" value="UniProtKB-ARBA"/>
</dbReference>
<accession>A0AAV0S1Q9</accession>
<reference evidence="5" key="1">
    <citation type="submission" date="2022-08" db="EMBL/GenBank/DDBJ databases">
        <authorList>
            <person name="Gutierrez-Valencia J."/>
        </authorList>
    </citation>
    <scope>NUCLEOTIDE SEQUENCE</scope>
</reference>
<feature type="compositionally biased region" description="Polar residues" evidence="3">
    <location>
        <begin position="595"/>
        <end position="619"/>
    </location>
</feature>
<feature type="compositionally biased region" description="Low complexity" evidence="3">
    <location>
        <begin position="543"/>
        <end position="557"/>
    </location>
</feature>
<feature type="region of interest" description="Disordered" evidence="3">
    <location>
        <begin position="387"/>
        <end position="449"/>
    </location>
</feature>
<feature type="region of interest" description="Disordered" evidence="3">
    <location>
        <begin position="590"/>
        <end position="692"/>
    </location>
</feature>
<feature type="region of interest" description="Disordered" evidence="3">
    <location>
        <begin position="493"/>
        <end position="566"/>
    </location>
</feature>
<feature type="compositionally biased region" description="Basic and acidic residues" evidence="3">
    <location>
        <begin position="294"/>
        <end position="309"/>
    </location>
</feature>
<evidence type="ECO:0000256" key="3">
    <source>
        <dbReference type="SAM" id="MobiDB-lite"/>
    </source>
</evidence>
<dbReference type="Pfam" id="PF21864">
    <property type="entry name" value="MORF_dom"/>
    <property type="match status" value="1"/>
</dbReference>
<dbReference type="InterPro" id="IPR054059">
    <property type="entry name" value="MORF/ORRM1/DAG-like_MORF"/>
</dbReference>
<feature type="compositionally biased region" description="Polar residues" evidence="3">
    <location>
        <begin position="428"/>
        <end position="439"/>
    </location>
</feature>
<dbReference type="FunFam" id="3.30.70.80:FF:000001">
    <property type="entry name" value="Multiple organellar RNA editing factor"/>
    <property type="match status" value="1"/>
</dbReference>
<dbReference type="InterPro" id="IPR037045">
    <property type="entry name" value="S8pro/Inhibitor_I9_sf"/>
</dbReference>
<dbReference type="AlphaFoldDB" id="A0AAV0S1Q9"/>
<proteinExistence type="inferred from homology"/>
<organism evidence="5 6">
    <name type="scientific">Linum tenue</name>
    <dbReference type="NCBI Taxonomy" id="586396"/>
    <lineage>
        <taxon>Eukaryota</taxon>
        <taxon>Viridiplantae</taxon>
        <taxon>Streptophyta</taxon>
        <taxon>Embryophyta</taxon>
        <taxon>Tracheophyta</taxon>
        <taxon>Spermatophyta</taxon>
        <taxon>Magnoliopsida</taxon>
        <taxon>eudicotyledons</taxon>
        <taxon>Gunneridae</taxon>
        <taxon>Pentapetalae</taxon>
        <taxon>rosids</taxon>
        <taxon>fabids</taxon>
        <taxon>Malpighiales</taxon>
        <taxon>Linaceae</taxon>
        <taxon>Linum</taxon>
    </lineage>
</organism>
<evidence type="ECO:0000256" key="2">
    <source>
        <dbReference type="ARBA" id="ARBA00061096"/>
    </source>
</evidence>
<feature type="compositionally biased region" description="Polar residues" evidence="3">
    <location>
        <begin position="146"/>
        <end position="162"/>
    </location>
</feature>
<feature type="domain" description="MORF/ORRM1/DAG-like MORF" evidence="4">
    <location>
        <begin position="176"/>
        <end position="267"/>
    </location>
</feature>
<name>A0AAV0S1Q9_9ROSI</name>
<keyword evidence="6" id="KW-1185">Reference proteome</keyword>
<evidence type="ECO:0000313" key="6">
    <source>
        <dbReference type="Proteomes" id="UP001154282"/>
    </source>
</evidence>
<feature type="compositionally biased region" description="Low complexity" evidence="3">
    <location>
        <begin position="401"/>
        <end position="411"/>
    </location>
</feature>
<evidence type="ECO:0000256" key="1">
    <source>
        <dbReference type="ARBA" id="ARBA00022946"/>
    </source>
</evidence>
<gene>
    <name evidence="5" type="ORF">LITE_LOCUS50985</name>
</gene>
<dbReference type="SMART" id="SM00028">
    <property type="entry name" value="TPR"/>
    <property type="match status" value="3"/>
</dbReference>
<dbReference type="GO" id="GO:0016070">
    <property type="term" value="P:RNA metabolic process"/>
    <property type="evidence" value="ECO:0007669"/>
    <property type="project" value="UniProtKB-ARBA"/>
</dbReference>
<protein>
    <recommendedName>
        <fullName evidence="4">MORF/ORRM1/DAG-like MORF domain-containing protein</fullName>
    </recommendedName>
</protein>
<dbReference type="InterPro" id="IPR011990">
    <property type="entry name" value="TPR-like_helical_dom_sf"/>
</dbReference>
<feature type="compositionally biased region" description="Polar residues" evidence="3">
    <location>
        <begin position="493"/>
        <end position="517"/>
    </location>
</feature>
<dbReference type="InterPro" id="IPR019734">
    <property type="entry name" value="TPR_rpt"/>
</dbReference>